<sequence length="86" mass="9414">MTKPSKREMLKPLELLGIAAAFGIFAGLITLMSTRDFLLTIVLAGIAFIAGLVFLALFALTIKPNKIEQEEIQRDDEGNPKPPTML</sequence>
<keyword evidence="1" id="KW-0812">Transmembrane</keyword>
<reference evidence="2 3" key="1">
    <citation type="submission" date="2020-12" db="EMBL/GenBank/DDBJ databases">
        <title>Microbacterium sp. HY060.</title>
        <authorList>
            <person name="Zhou J."/>
        </authorList>
    </citation>
    <scope>NUCLEOTIDE SEQUENCE [LARGE SCALE GENOMIC DNA]</scope>
    <source>
        <strain evidence="2 3">HY60</strain>
    </source>
</reference>
<dbReference type="Proteomes" id="UP000662814">
    <property type="component" value="Chromosome"/>
</dbReference>
<feature type="transmembrane region" description="Helical" evidence="1">
    <location>
        <begin position="37"/>
        <end position="60"/>
    </location>
</feature>
<organism evidence="2 3">
    <name type="scientific">Paramicrobacterium chengjingii</name>
    <dbReference type="NCBI Taxonomy" id="2769067"/>
    <lineage>
        <taxon>Bacteria</taxon>
        <taxon>Bacillati</taxon>
        <taxon>Actinomycetota</taxon>
        <taxon>Actinomycetes</taxon>
        <taxon>Micrococcales</taxon>
        <taxon>Microbacteriaceae</taxon>
        <taxon>Paramicrobacterium</taxon>
    </lineage>
</organism>
<protein>
    <recommendedName>
        <fullName evidence="4">ABC transporter ATP-binding protein</fullName>
    </recommendedName>
</protein>
<keyword evidence="3" id="KW-1185">Reference proteome</keyword>
<dbReference type="RefSeq" id="WP_166991568.1">
    <property type="nucleotide sequence ID" value="NZ_CP061169.1"/>
</dbReference>
<proteinExistence type="predicted"/>
<feature type="transmembrane region" description="Helical" evidence="1">
    <location>
        <begin position="12"/>
        <end position="31"/>
    </location>
</feature>
<name>A0ABX6YGD0_9MICO</name>
<keyword evidence="1" id="KW-0472">Membrane</keyword>
<evidence type="ECO:0008006" key="4">
    <source>
        <dbReference type="Google" id="ProtNLM"/>
    </source>
</evidence>
<evidence type="ECO:0000256" key="1">
    <source>
        <dbReference type="SAM" id="Phobius"/>
    </source>
</evidence>
<gene>
    <name evidence="2" type="ORF">HCR76_13725</name>
</gene>
<evidence type="ECO:0000313" key="2">
    <source>
        <dbReference type="EMBL" id="QPZ37858.1"/>
    </source>
</evidence>
<evidence type="ECO:0000313" key="3">
    <source>
        <dbReference type="Proteomes" id="UP000662814"/>
    </source>
</evidence>
<accession>A0ABX6YGD0</accession>
<keyword evidence="1" id="KW-1133">Transmembrane helix</keyword>
<dbReference type="EMBL" id="CP061169">
    <property type="protein sequence ID" value="QPZ37858.1"/>
    <property type="molecule type" value="Genomic_DNA"/>
</dbReference>